<dbReference type="Proteomes" id="UP001283361">
    <property type="component" value="Unassembled WGS sequence"/>
</dbReference>
<keyword evidence="5" id="KW-1185">Reference proteome</keyword>
<organism evidence="4 5">
    <name type="scientific">Elysia crispata</name>
    <name type="common">lettuce slug</name>
    <dbReference type="NCBI Taxonomy" id="231223"/>
    <lineage>
        <taxon>Eukaryota</taxon>
        <taxon>Metazoa</taxon>
        <taxon>Spiralia</taxon>
        <taxon>Lophotrochozoa</taxon>
        <taxon>Mollusca</taxon>
        <taxon>Gastropoda</taxon>
        <taxon>Heterobranchia</taxon>
        <taxon>Euthyneura</taxon>
        <taxon>Panpulmonata</taxon>
        <taxon>Sacoglossa</taxon>
        <taxon>Placobranchoidea</taxon>
        <taxon>Plakobranchidae</taxon>
        <taxon>Elysia</taxon>
    </lineage>
</organism>
<feature type="region of interest" description="Disordered" evidence="1">
    <location>
        <begin position="521"/>
        <end position="552"/>
    </location>
</feature>
<dbReference type="Gene3D" id="3.40.190.10">
    <property type="entry name" value="Periplasmic binding protein-like II"/>
    <property type="match status" value="3"/>
</dbReference>
<gene>
    <name evidence="4" type="ORF">RRG08_003179</name>
</gene>
<dbReference type="SUPFAM" id="SSF53850">
    <property type="entry name" value="Periplasmic binding protein-like II"/>
    <property type="match status" value="1"/>
</dbReference>
<evidence type="ECO:0000256" key="2">
    <source>
        <dbReference type="SAM" id="Phobius"/>
    </source>
</evidence>
<keyword evidence="2" id="KW-1133">Transmembrane helix</keyword>
<comment type="caution">
    <text evidence="4">The sequence shown here is derived from an EMBL/GenBank/DDBJ whole genome shotgun (WGS) entry which is preliminary data.</text>
</comment>
<dbReference type="GO" id="GO:0016020">
    <property type="term" value="C:membrane"/>
    <property type="evidence" value="ECO:0007669"/>
    <property type="project" value="InterPro"/>
</dbReference>
<feature type="domain" description="Ionotropic glutamate receptor C-terminal" evidence="3">
    <location>
        <begin position="747"/>
        <end position="875"/>
    </location>
</feature>
<dbReference type="GO" id="GO:0015276">
    <property type="term" value="F:ligand-gated monoatomic ion channel activity"/>
    <property type="evidence" value="ECO:0007669"/>
    <property type="project" value="InterPro"/>
</dbReference>
<feature type="compositionally biased region" description="Basic and acidic residues" evidence="1">
    <location>
        <begin position="524"/>
        <end position="535"/>
    </location>
</feature>
<evidence type="ECO:0000256" key="1">
    <source>
        <dbReference type="SAM" id="MobiDB-lite"/>
    </source>
</evidence>
<evidence type="ECO:0000313" key="4">
    <source>
        <dbReference type="EMBL" id="KAK3800775.1"/>
    </source>
</evidence>
<feature type="transmembrane region" description="Helical" evidence="2">
    <location>
        <begin position="766"/>
        <end position="786"/>
    </location>
</feature>
<keyword evidence="2" id="KW-0472">Membrane</keyword>
<name>A0AAE1EBP9_9GAST</name>
<sequence>MTLVLWTIIRDEGSDDVFVTAVLTGGASSGRTHNQKDDNRGDRFSKNSTNEVDDLFPDMFLYKAFEIFTAAADTKSDLMTNKDLFETLPMPNTARIENQLDSFSFVVTALKNCGMNKVSIFSADTCSVVSDVDDVSKISRHSDTQCLPRVAVRNLLQTFETFSIPVQYFQIQLTAEGIFKEREHLREILWTSYYVHQVRYFVCVSEKPWEIMTVAEEIFQREHRGYGALMPHSIRFVLVGLSKQKPTAPLSMADLEWISEMSELSTPLLTRPVPVRSPMISDMEAHLKTSKFDNVLLLPYTQNTSCDPCFKLENPFSLMWRENRTREFEIVANWRDVNKCNRYTKTQAKENSRKKCAMFPNVSYNLNGRHLIVLAKVWPPYLTAVKANDDNCSRYGGFLADVIEGLSQVMNFSYTLTPDPHSSLNFSLRELEVKLGTKLEADFMARLYYVTSFMVYNQSVTHPIVMANMSGAYFLRPSNALWSTFNILESNVFACLGFKLALFIFFYCSLSLLQSQLPTTPGANEEKLDSSHPVRCELNSKQPRHKNSVTTRSSNNCVSFSNYHHGSNMESMQTAQQQPQPDGANKSFMCGKLNWDVDTPRTTRLLNVNLPFQGTEGTNVLRSNPSSKLKHFRDYIISQRRRYHLAQQHKIWPKIGHLSVDFPGNPNPSKSLFHVESSFDGMNQPEKQATSVANKLCSPEGKRNKNVSNAPKNSFRQKLFGLGLYRLKIEHLCITMNSALCAIVDFSGTLFGQGNIPAQRFFSGRVLIFFWGLTIVILIGTLRGNLASMLVSTSTTKPFQRFADVQARHDYRWGHYNSSFLPILEEAKEPPLGPLYAGMKRFLEEDPEILTQTQEQLIAKAAKEKFVAIIDSFFLDMIIREKGYSLVQVIPEILGTTGLGLNLPPHSELTDLMSENIITMVDKGLIDFYLKKTYQQLCNNATPINMSPKPDTAMKKTLQLCRLCAPFLSTAAIVLLFEITVLRYWRRDIR</sequence>
<accession>A0AAE1EBP9</accession>
<protein>
    <recommendedName>
        <fullName evidence="3">Ionotropic glutamate receptor C-terminal domain-containing protein</fullName>
    </recommendedName>
</protein>
<evidence type="ECO:0000259" key="3">
    <source>
        <dbReference type="Pfam" id="PF00060"/>
    </source>
</evidence>
<feature type="transmembrane region" description="Helical" evidence="2">
    <location>
        <begin position="965"/>
        <end position="985"/>
    </location>
</feature>
<dbReference type="EMBL" id="JAWDGP010000422">
    <property type="protein sequence ID" value="KAK3800775.1"/>
    <property type="molecule type" value="Genomic_DNA"/>
</dbReference>
<dbReference type="InterPro" id="IPR001320">
    <property type="entry name" value="Iontro_rcpt_C"/>
</dbReference>
<reference evidence="4" key="1">
    <citation type="journal article" date="2023" name="G3 (Bethesda)">
        <title>A reference genome for the long-term kleptoplast-retaining sea slug Elysia crispata morphotype clarki.</title>
        <authorList>
            <person name="Eastman K.E."/>
            <person name="Pendleton A.L."/>
            <person name="Shaikh M.A."/>
            <person name="Suttiyut T."/>
            <person name="Ogas R."/>
            <person name="Tomko P."/>
            <person name="Gavelis G."/>
            <person name="Widhalm J.R."/>
            <person name="Wisecaver J.H."/>
        </authorList>
    </citation>
    <scope>NUCLEOTIDE SEQUENCE</scope>
    <source>
        <strain evidence="4">ECLA1</strain>
    </source>
</reference>
<proteinExistence type="predicted"/>
<dbReference type="AlphaFoldDB" id="A0AAE1EBP9"/>
<keyword evidence="2" id="KW-0812">Transmembrane</keyword>
<dbReference type="Pfam" id="PF00060">
    <property type="entry name" value="Lig_chan"/>
    <property type="match status" value="1"/>
</dbReference>
<evidence type="ECO:0000313" key="5">
    <source>
        <dbReference type="Proteomes" id="UP001283361"/>
    </source>
</evidence>